<accession>A0ABW6CTN8</accession>
<dbReference type="InterPro" id="IPR018687">
    <property type="entry name" value="DUF2177_membr"/>
</dbReference>
<dbReference type="EMBL" id="JAOTJD010000057">
    <property type="protein sequence ID" value="MFD3266410.1"/>
    <property type="molecule type" value="Genomic_DNA"/>
</dbReference>
<feature type="transmembrane region" description="Helical" evidence="1">
    <location>
        <begin position="108"/>
        <end position="126"/>
    </location>
</feature>
<organism evidence="2 3">
    <name type="scientific">Phenylobacterium ferrooxidans</name>
    <dbReference type="NCBI Taxonomy" id="2982689"/>
    <lineage>
        <taxon>Bacteria</taxon>
        <taxon>Pseudomonadati</taxon>
        <taxon>Pseudomonadota</taxon>
        <taxon>Alphaproteobacteria</taxon>
        <taxon>Caulobacterales</taxon>
        <taxon>Caulobacteraceae</taxon>
        <taxon>Phenylobacterium</taxon>
    </lineage>
</organism>
<evidence type="ECO:0000256" key="1">
    <source>
        <dbReference type="SAM" id="Phobius"/>
    </source>
</evidence>
<evidence type="ECO:0000313" key="2">
    <source>
        <dbReference type="EMBL" id="MFD3266410.1"/>
    </source>
</evidence>
<reference evidence="2 3" key="1">
    <citation type="submission" date="2022-09" db="EMBL/GenBank/DDBJ databases">
        <title>New species of Phenylobacterium.</title>
        <authorList>
            <person name="Mieszkin S."/>
        </authorList>
    </citation>
    <scope>NUCLEOTIDE SEQUENCE [LARGE SCALE GENOMIC DNA]</scope>
    <source>
        <strain evidence="2 3">HK31-G</strain>
    </source>
</reference>
<protein>
    <submittedName>
        <fullName evidence="2">DUF2177 family protein</fullName>
    </submittedName>
</protein>
<keyword evidence="1" id="KW-1133">Transmembrane helix</keyword>
<sequence>MLKYVIAYLATGLVFALVDAVWLTWSNERLYRPTLNPVLADEVNLKAAAVFYVVYILGIMALVVSPATSWTKAMTTGAILGAVCYATYDLTNQATLKVWSTKITLADITWGAFVTALAATAGYLALRWARAKFG</sequence>
<gene>
    <name evidence="2" type="ORF">OCL97_20905</name>
</gene>
<dbReference type="RefSeq" id="WP_377371665.1">
    <property type="nucleotide sequence ID" value="NZ_JAOTJD010000057.1"/>
</dbReference>
<evidence type="ECO:0000313" key="3">
    <source>
        <dbReference type="Proteomes" id="UP001598130"/>
    </source>
</evidence>
<feature type="transmembrane region" description="Helical" evidence="1">
    <location>
        <begin position="45"/>
        <end position="63"/>
    </location>
</feature>
<keyword evidence="3" id="KW-1185">Reference proteome</keyword>
<feature type="transmembrane region" description="Helical" evidence="1">
    <location>
        <begin position="5"/>
        <end position="25"/>
    </location>
</feature>
<dbReference type="Pfam" id="PF09945">
    <property type="entry name" value="DUF2177"/>
    <property type="match status" value="1"/>
</dbReference>
<keyword evidence="1" id="KW-0812">Transmembrane</keyword>
<dbReference type="Proteomes" id="UP001598130">
    <property type="component" value="Unassembled WGS sequence"/>
</dbReference>
<comment type="caution">
    <text evidence="2">The sequence shown here is derived from an EMBL/GenBank/DDBJ whole genome shotgun (WGS) entry which is preliminary data.</text>
</comment>
<proteinExistence type="predicted"/>
<keyword evidence="1" id="KW-0472">Membrane</keyword>
<name>A0ABW6CTN8_9CAUL</name>